<keyword evidence="15" id="KW-1185">Reference proteome</keyword>
<dbReference type="InterPro" id="IPR027417">
    <property type="entry name" value="P-loop_NTPase"/>
</dbReference>
<comment type="catalytic activity">
    <reaction evidence="13">
        <text>a lipid A disaccharide + ATP = a lipid IVA + ADP + H(+)</text>
        <dbReference type="Rhea" id="RHEA:67840"/>
        <dbReference type="ChEBI" id="CHEBI:15378"/>
        <dbReference type="ChEBI" id="CHEBI:30616"/>
        <dbReference type="ChEBI" id="CHEBI:176343"/>
        <dbReference type="ChEBI" id="CHEBI:176425"/>
        <dbReference type="ChEBI" id="CHEBI:456216"/>
        <dbReference type="EC" id="2.7.1.130"/>
    </reaction>
</comment>
<dbReference type="EC" id="2.7.1.130" evidence="3 13"/>
<gene>
    <name evidence="13" type="primary">lpxK</name>
    <name evidence="14" type="ORF">FHP91_06915</name>
</gene>
<keyword evidence="9 13" id="KW-0418">Kinase</keyword>
<comment type="caution">
    <text evidence="14">The sequence shown here is derived from an EMBL/GenBank/DDBJ whole genome shotgun (WGS) entry which is preliminary data.</text>
</comment>
<evidence type="ECO:0000256" key="3">
    <source>
        <dbReference type="ARBA" id="ARBA00012071"/>
    </source>
</evidence>
<dbReference type="PANTHER" id="PTHR42724:SF1">
    <property type="entry name" value="TETRAACYLDISACCHARIDE 4'-KINASE, MITOCHONDRIAL-RELATED"/>
    <property type="match status" value="1"/>
</dbReference>
<organism evidence="14 15">
    <name type="scientific">Denitromonas halophila</name>
    <dbReference type="NCBI Taxonomy" id="1629404"/>
    <lineage>
        <taxon>Bacteria</taxon>
        <taxon>Pseudomonadati</taxon>
        <taxon>Pseudomonadota</taxon>
        <taxon>Betaproteobacteria</taxon>
        <taxon>Rhodocyclales</taxon>
        <taxon>Zoogloeaceae</taxon>
        <taxon>Denitromonas</taxon>
    </lineage>
</organism>
<dbReference type="SUPFAM" id="SSF52540">
    <property type="entry name" value="P-loop containing nucleoside triphosphate hydrolases"/>
    <property type="match status" value="1"/>
</dbReference>
<dbReference type="Pfam" id="PF02606">
    <property type="entry name" value="LpxK"/>
    <property type="match status" value="1"/>
</dbReference>
<keyword evidence="10 13" id="KW-0067">ATP-binding</keyword>
<comment type="function">
    <text evidence="1 13">Transfers the gamma-phosphate of ATP to the 4'-position of a tetraacyldisaccharide 1-phosphate intermediate (termed DS-1-P) to form tetraacyldisaccharide 1,4'-bis-phosphate (lipid IVA).</text>
</comment>
<accession>A0A557QYY3</accession>
<evidence type="ECO:0000256" key="12">
    <source>
        <dbReference type="ARBA" id="ARBA00029757"/>
    </source>
</evidence>
<dbReference type="EMBL" id="VMNK01000005">
    <property type="protein sequence ID" value="TVO58120.1"/>
    <property type="molecule type" value="Genomic_DNA"/>
</dbReference>
<dbReference type="UniPathway" id="UPA00359">
    <property type="reaction ID" value="UER00482"/>
</dbReference>
<evidence type="ECO:0000256" key="5">
    <source>
        <dbReference type="ARBA" id="ARBA00022516"/>
    </source>
</evidence>
<keyword evidence="5 13" id="KW-0444">Lipid biosynthesis</keyword>
<evidence type="ECO:0000256" key="11">
    <source>
        <dbReference type="ARBA" id="ARBA00023098"/>
    </source>
</evidence>
<dbReference type="GO" id="GO:0009245">
    <property type="term" value="P:lipid A biosynthetic process"/>
    <property type="evidence" value="ECO:0007669"/>
    <property type="project" value="UniProtKB-UniRule"/>
</dbReference>
<comment type="similarity">
    <text evidence="13">Belongs to the LpxK family.</text>
</comment>
<dbReference type="GO" id="GO:0005886">
    <property type="term" value="C:plasma membrane"/>
    <property type="evidence" value="ECO:0007669"/>
    <property type="project" value="TreeGrafter"/>
</dbReference>
<evidence type="ECO:0000256" key="13">
    <source>
        <dbReference type="HAMAP-Rule" id="MF_00409"/>
    </source>
</evidence>
<name>A0A557QYY3_9RHOO</name>
<feature type="binding site" evidence="13">
    <location>
        <begin position="58"/>
        <end position="65"/>
    </location>
    <ligand>
        <name>ATP</name>
        <dbReference type="ChEBI" id="CHEBI:30616"/>
    </ligand>
</feature>
<dbReference type="Proteomes" id="UP000319502">
    <property type="component" value="Unassembled WGS sequence"/>
</dbReference>
<evidence type="ECO:0000256" key="6">
    <source>
        <dbReference type="ARBA" id="ARBA00022556"/>
    </source>
</evidence>
<evidence type="ECO:0000256" key="2">
    <source>
        <dbReference type="ARBA" id="ARBA00004870"/>
    </source>
</evidence>
<dbReference type="NCBIfam" id="TIGR00682">
    <property type="entry name" value="lpxK"/>
    <property type="match status" value="1"/>
</dbReference>
<keyword evidence="6 13" id="KW-0441">Lipid A biosynthesis</keyword>
<dbReference type="GO" id="GO:0005524">
    <property type="term" value="F:ATP binding"/>
    <property type="evidence" value="ECO:0007669"/>
    <property type="project" value="UniProtKB-UniRule"/>
</dbReference>
<dbReference type="GO" id="GO:0009244">
    <property type="term" value="P:lipopolysaccharide core region biosynthetic process"/>
    <property type="evidence" value="ECO:0007669"/>
    <property type="project" value="TreeGrafter"/>
</dbReference>
<evidence type="ECO:0000256" key="7">
    <source>
        <dbReference type="ARBA" id="ARBA00022679"/>
    </source>
</evidence>
<keyword evidence="7 13" id="KW-0808">Transferase</keyword>
<dbReference type="InterPro" id="IPR003758">
    <property type="entry name" value="LpxK"/>
</dbReference>
<dbReference type="HAMAP" id="MF_00409">
    <property type="entry name" value="LpxK"/>
    <property type="match status" value="1"/>
</dbReference>
<dbReference type="GO" id="GO:0009029">
    <property type="term" value="F:lipid-A 4'-kinase activity"/>
    <property type="evidence" value="ECO:0007669"/>
    <property type="project" value="UniProtKB-UniRule"/>
</dbReference>
<evidence type="ECO:0000256" key="8">
    <source>
        <dbReference type="ARBA" id="ARBA00022741"/>
    </source>
</evidence>
<evidence type="ECO:0000313" key="15">
    <source>
        <dbReference type="Proteomes" id="UP000319502"/>
    </source>
</evidence>
<keyword evidence="11 13" id="KW-0443">Lipid metabolism</keyword>
<reference evidence="14 15" key="1">
    <citation type="submission" date="2019-07" db="EMBL/GenBank/DDBJ databases">
        <title>The pathways for chlorine oxyanion respiration interact through the shared metabolite chlorate.</title>
        <authorList>
            <person name="Barnum T.P."/>
            <person name="Cheng Y."/>
            <person name="Hill K.A."/>
            <person name="Lucas L.N."/>
            <person name="Carlson H.K."/>
            <person name="Coates J.D."/>
        </authorList>
    </citation>
    <scope>NUCLEOTIDE SEQUENCE [LARGE SCALE GENOMIC DNA]</scope>
    <source>
        <strain evidence="14 15">SFB-3</strain>
    </source>
</reference>
<evidence type="ECO:0000256" key="4">
    <source>
        <dbReference type="ARBA" id="ARBA00016436"/>
    </source>
</evidence>
<dbReference type="OrthoDB" id="9766423at2"/>
<keyword evidence="8 13" id="KW-0547">Nucleotide-binding</keyword>
<sequence length="338" mass="35840">MTATAPALWQRRGWRAVLLLPLSLVFAALSGVRRLAYRVGVLSSQAAPVPVVVVGNVAVGGSGKTPVVIWLAEQLMAQGYRPGIISRGYGGQRTDARCVEGSSLPEEVGDEPLLMARRTGCPVAVGRDRPAAARALCEGHPEVDIIISDDGLQHYALARTAEIVVIDERVLGNGWLLPAGPLREVVGRARQADLVLTHGPVSSGLARRLSGVECAAMTLVGERFERIGQATQTVVAADFAGQTVHAVAGIGRPQRFFDQLAEMGLTVIAHPFPDHHAFTPADLAFGEGEAMILTEKDAVKCAAFAPANTWVFPVRASIPDAALQPILEKLSRHGRQAA</sequence>
<comment type="pathway">
    <text evidence="2 13">Glycolipid biosynthesis; lipid IV(A) biosynthesis; lipid IV(A) from (3R)-3-hydroxytetradecanoyl-[acyl-carrier-protein] and UDP-N-acetyl-alpha-D-glucosamine: step 6/6.</text>
</comment>
<evidence type="ECO:0000313" key="14">
    <source>
        <dbReference type="EMBL" id="TVO58120.1"/>
    </source>
</evidence>
<protein>
    <recommendedName>
        <fullName evidence="4 13">Tetraacyldisaccharide 4'-kinase</fullName>
        <ecNumber evidence="3 13">2.7.1.130</ecNumber>
    </recommendedName>
    <alternativeName>
        <fullName evidence="12 13">Lipid A 4'-kinase</fullName>
    </alternativeName>
</protein>
<dbReference type="RefSeq" id="WP_144308881.1">
    <property type="nucleotide sequence ID" value="NZ_VMNK01000005.1"/>
</dbReference>
<dbReference type="AlphaFoldDB" id="A0A557QYY3"/>
<dbReference type="PANTHER" id="PTHR42724">
    <property type="entry name" value="TETRAACYLDISACCHARIDE 4'-KINASE"/>
    <property type="match status" value="1"/>
</dbReference>
<evidence type="ECO:0000256" key="1">
    <source>
        <dbReference type="ARBA" id="ARBA00002274"/>
    </source>
</evidence>
<evidence type="ECO:0000256" key="9">
    <source>
        <dbReference type="ARBA" id="ARBA00022777"/>
    </source>
</evidence>
<proteinExistence type="inferred from homology"/>
<evidence type="ECO:0000256" key="10">
    <source>
        <dbReference type="ARBA" id="ARBA00022840"/>
    </source>
</evidence>